<proteinExistence type="predicted"/>
<dbReference type="Proteomes" id="UP000540423">
    <property type="component" value="Unassembled WGS sequence"/>
</dbReference>
<dbReference type="AlphaFoldDB" id="A0A7X0LTS0"/>
<comment type="caution">
    <text evidence="1">The sequence shown here is derived from an EMBL/GenBank/DDBJ whole genome shotgun (WGS) entry which is preliminary data.</text>
</comment>
<sequence length="42" mass="4575">MGTHRGVQARWVEKRAGVWTAVRSVLSMTVPVACSHLKAAVK</sequence>
<accession>A0A7X0LTS0</accession>
<keyword evidence="2" id="KW-1185">Reference proteome</keyword>
<evidence type="ECO:0000313" key="2">
    <source>
        <dbReference type="Proteomes" id="UP000540423"/>
    </source>
</evidence>
<reference evidence="1 2" key="1">
    <citation type="submission" date="2020-08" db="EMBL/GenBank/DDBJ databases">
        <title>Genomic Encyclopedia of Type Strains, Phase IV (KMG-IV): sequencing the most valuable type-strain genomes for metagenomic binning, comparative biology and taxonomic classification.</title>
        <authorList>
            <person name="Goeker M."/>
        </authorList>
    </citation>
    <scope>NUCLEOTIDE SEQUENCE [LARGE SCALE GENOMIC DNA]</scope>
    <source>
        <strain evidence="1 2">DSM 40141</strain>
    </source>
</reference>
<dbReference type="EMBL" id="JACHEM010000026">
    <property type="protein sequence ID" value="MBB6439694.1"/>
    <property type="molecule type" value="Genomic_DNA"/>
</dbReference>
<organism evidence="1 2">
    <name type="scientific">Streptomyces candidus</name>
    <dbReference type="NCBI Taxonomy" id="67283"/>
    <lineage>
        <taxon>Bacteria</taxon>
        <taxon>Bacillati</taxon>
        <taxon>Actinomycetota</taxon>
        <taxon>Actinomycetes</taxon>
        <taxon>Kitasatosporales</taxon>
        <taxon>Streptomycetaceae</taxon>
        <taxon>Streptomyces</taxon>
    </lineage>
</organism>
<evidence type="ECO:0000313" key="1">
    <source>
        <dbReference type="EMBL" id="MBB6439694.1"/>
    </source>
</evidence>
<name>A0A7X0LTS0_9ACTN</name>
<gene>
    <name evidence="1" type="ORF">HNQ79_006206</name>
</gene>
<protein>
    <submittedName>
        <fullName evidence="1">Uncharacterized protein</fullName>
    </submittedName>
</protein>
<dbReference type="RefSeq" id="WP_260421878.1">
    <property type="nucleotide sequence ID" value="NZ_BNBN01000022.1"/>
</dbReference>